<reference evidence="2 3" key="2">
    <citation type="submission" date="2019-05" db="EMBL/GenBank/DDBJ databases">
        <title>Glycomyces buryatensis sp. nov.</title>
        <authorList>
            <person name="Nikitina E."/>
        </authorList>
    </citation>
    <scope>NUCLEOTIDE SEQUENCE [LARGE SCALE GENOMIC DNA]</scope>
    <source>
        <strain evidence="2 3">18</strain>
    </source>
</reference>
<evidence type="ECO:0000256" key="1">
    <source>
        <dbReference type="SAM" id="MobiDB-lite"/>
    </source>
</evidence>
<organism evidence="2 3">
    <name type="scientific">Glycomyces buryatensis</name>
    <dbReference type="NCBI Taxonomy" id="2570927"/>
    <lineage>
        <taxon>Bacteria</taxon>
        <taxon>Bacillati</taxon>
        <taxon>Actinomycetota</taxon>
        <taxon>Actinomycetes</taxon>
        <taxon>Glycomycetales</taxon>
        <taxon>Glycomycetaceae</taxon>
        <taxon>Glycomyces</taxon>
    </lineage>
</organism>
<feature type="compositionally biased region" description="Gly residues" evidence="1">
    <location>
        <begin position="405"/>
        <end position="418"/>
    </location>
</feature>
<gene>
    <name evidence="2" type="ORF">FAB82_14185</name>
</gene>
<feature type="compositionally biased region" description="Gly residues" evidence="1">
    <location>
        <begin position="471"/>
        <end position="504"/>
    </location>
</feature>
<dbReference type="AlphaFoldDB" id="A0A4S8QJ81"/>
<dbReference type="Proteomes" id="UP000308760">
    <property type="component" value="Unassembled WGS sequence"/>
</dbReference>
<sequence length="536" mass="54178">MSNEDEATYTAVDEGKSTDDINSVIEGLLPSPSCDGDGCTNAQVTEAERAWVKLMSAVPVMGQTESDFETMRGEVAMPPGETVKGMVNALRPDNPDAYAFETIANHWATFKGKIETIKSKVKEATVDLGNEWTGSDYEALTEQVDIVITNVDAMVDAIGEDGAGGVVGQLREKQETVAGQQGSNRIAYPAPLFYLEEHSGCAHRLHSRVPFNDACDISEDEEAQAAVDKAGLDPTVFDSIREEREEEYQTRLTEYTENPDTLPPGMNAEQAANKDADEYADAAVADKNADGSTEYQAKASEIDNDVVSRQQSTEFEVAAIQPVADPSEDTAFNDGDTPAWPGTDGGSAPQSPGSMGTGSDSYVPPENLTDISGPGGSGGSGSTPSTGLDSENPWSSEAGEDPDDLGGGLASGGGGGPGTLAPTAPGGGPGTGGGSGGMGGGAGAGLFGGAGGMGAGSGAGAGRGGGMGGRAGGMGAGGRGAGAAGGRAGGGGMMGGGRGGAGGTGEDEEFDSGTWLIEDEDIWGLARFEDDNDPLK</sequence>
<feature type="compositionally biased region" description="Gly residues" evidence="1">
    <location>
        <begin position="425"/>
        <end position="442"/>
    </location>
</feature>
<evidence type="ECO:0000313" key="3">
    <source>
        <dbReference type="Proteomes" id="UP000308760"/>
    </source>
</evidence>
<dbReference type="EMBL" id="STGY01000055">
    <property type="protein sequence ID" value="THV40794.1"/>
    <property type="molecule type" value="Genomic_DNA"/>
</dbReference>
<reference evidence="3" key="1">
    <citation type="submission" date="2019-04" db="EMBL/GenBank/DDBJ databases">
        <title>Nocardioides xinjiangensis sp. nov.</title>
        <authorList>
            <person name="Liu S."/>
        </authorList>
    </citation>
    <scope>NUCLEOTIDE SEQUENCE [LARGE SCALE GENOMIC DNA]</scope>
    <source>
        <strain evidence="3">18</strain>
    </source>
</reference>
<dbReference type="OrthoDB" id="5183843at2"/>
<feature type="region of interest" description="Disordered" evidence="1">
    <location>
        <begin position="319"/>
        <end position="442"/>
    </location>
</feature>
<dbReference type="RefSeq" id="WP_136535193.1">
    <property type="nucleotide sequence ID" value="NZ_STGY01000055.1"/>
</dbReference>
<comment type="caution">
    <text evidence="2">The sequence shown here is derived from an EMBL/GenBank/DDBJ whole genome shotgun (WGS) entry which is preliminary data.</text>
</comment>
<protein>
    <recommendedName>
        <fullName evidence="4">WXG100 family type VII secretion target</fullName>
    </recommendedName>
</protein>
<feature type="region of interest" description="Disordered" evidence="1">
    <location>
        <begin position="471"/>
        <end position="516"/>
    </location>
</feature>
<accession>A0A4S8QJ81</accession>
<evidence type="ECO:0008006" key="4">
    <source>
        <dbReference type="Google" id="ProtNLM"/>
    </source>
</evidence>
<name>A0A4S8QJ81_9ACTN</name>
<feature type="compositionally biased region" description="Polar residues" evidence="1">
    <location>
        <begin position="348"/>
        <end position="360"/>
    </location>
</feature>
<evidence type="ECO:0000313" key="2">
    <source>
        <dbReference type="EMBL" id="THV40794.1"/>
    </source>
</evidence>
<keyword evidence="3" id="KW-1185">Reference proteome</keyword>
<proteinExistence type="predicted"/>
<feature type="compositionally biased region" description="Acidic residues" evidence="1">
    <location>
        <begin position="505"/>
        <end position="516"/>
    </location>
</feature>